<keyword evidence="3" id="KW-0456">Lyase</keyword>
<gene>
    <name evidence="3" type="ORF">BKA03_000545</name>
</gene>
<dbReference type="GO" id="GO:0008701">
    <property type="term" value="F:4-hydroxy-2-oxovalerate aldolase activity"/>
    <property type="evidence" value="ECO:0007669"/>
    <property type="project" value="UniProtKB-EC"/>
</dbReference>
<keyword evidence="4" id="KW-1185">Reference proteome</keyword>
<organism evidence="3 4">
    <name type="scientific">Demequina lutea</name>
    <dbReference type="NCBI Taxonomy" id="431489"/>
    <lineage>
        <taxon>Bacteria</taxon>
        <taxon>Bacillati</taxon>
        <taxon>Actinomycetota</taxon>
        <taxon>Actinomycetes</taxon>
        <taxon>Micrococcales</taxon>
        <taxon>Demequinaceae</taxon>
        <taxon>Demequina</taxon>
    </lineage>
</organism>
<reference evidence="3 4" key="1">
    <citation type="submission" date="2020-07" db="EMBL/GenBank/DDBJ databases">
        <title>Sequencing the genomes of 1000 actinobacteria strains.</title>
        <authorList>
            <person name="Klenk H.-P."/>
        </authorList>
    </citation>
    <scope>NUCLEOTIDE SEQUENCE [LARGE SCALE GENOMIC DNA]</scope>
    <source>
        <strain evidence="3 4">DSM 19970</strain>
    </source>
</reference>
<accession>A0A7Z0CGI3</accession>
<dbReference type="PANTHER" id="PTHR10277:SF9">
    <property type="entry name" value="2-ISOPROPYLMALATE SYNTHASE 1, CHLOROPLASTIC-RELATED"/>
    <property type="match status" value="1"/>
</dbReference>
<dbReference type="InterPro" id="IPR013785">
    <property type="entry name" value="Aldolase_TIM"/>
</dbReference>
<comment type="caution">
    <text evidence="3">The sequence shown here is derived from an EMBL/GenBank/DDBJ whole genome shotgun (WGS) entry which is preliminary data.</text>
</comment>
<evidence type="ECO:0000313" key="4">
    <source>
        <dbReference type="Proteomes" id="UP000547973"/>
    </source>
</evidence>
<dbReference type="GO" id="GO:0003852">
    <property type="term" value="F:2-isopropylmalate synthase activity"/>
    <property type="evidence" value="ECO:0007669"/>
    <property type="project" value="TreeGrafter"/>
</dbReference>
<dbReference type="AlphaFoldDB" id="A0A7Z0CGI3"/>
<dbReference type="Proteomes" id="UP000547973">
    <property type="component" value="Unassembled WGS sequence"/>
</dbReference>
<protein>
    <submittedName>
        <fullName evidence="3">4-hydroxy 2-oxovalerate aldolase</fullName>
        <ecNumber evidence="3">4.1.3.39</ecNumber>
    </submittedName>
</protein>
<dbReference type="RefSeq" id="WP_062076302.1">
    <property type="nucleotide sequence ID" value="NZ_BBRC01000029.1"/>
</dbReference>
<dbReference type="PROSITE" id="PS50991">
    <property type="entry name" value="PYR_CT"/>
    <property type="match status" value="1"/>
</dbReference>
<sequence>MGDLKGFESVQLLDCTLRDGGYYTAWDFDDDTVSAYLSGIARLPVDTVEIGYCSPPKQGYYGKYYFLSPELARSVASKLRGTQSLAVMLDEKSIKPADVRRLLPPLQGSVDLVRIAVAPSRLAQAADLGAELADLGFRVGVNIMYLSRYWDSVAELGGLQQVASVSEIVALVDSYGSCTPSQVTEAIKQIRNVLPDTMAGFHGHDNLGLAVANSLAAASAGARVIDGTVTGMGRGPGNTRTEILAVLRSLAQNQSLDYGALETVVLPFDGLRKQHEWGTNLAYMASGAAALPQADVMEWLGKNRYSLSAIVQALHGDPVEGLESDSHPAVTPPSGISEVIVIGGGPSVGQQVTVLKEYAERTGAAIVHANYRHLGLISEFGVSQFLCLAGDVAARLPSARILGRLTSIVIPSGTRFRMPAGIDGAVDIRQAAPFAVPSHSASLGPVSDTAPLSLALATATSLNARSVVLIGFDGYEHATRAQQDLARESEELITAFAAANPSVKLSSATATMYELPTESLYSRLAGLA</sequence>
<evidence type="ECO:0000256" key="1">
    <source>
        <dbReference type="ARBA" id="ARBA00023211"/>
    </source>
</evidence>
<dbReference type="PANTHER" id="PTHR10277">
    <property type="entry name" value="HOMOCITRATE SYNTHASE-RELATED"/>
    <property type="match status" value="1"/>
</dbReference>
<dbReference type="InterPro" id="IPR000891">
    <property type="entry name" value="PYR_CT"/>
</dbReference>
<dbReference type="InterPro" id="IPR050073">
    <property type="entry name" value="2-IPM_HCS-like"/>
</dbReference>
<proteinExistence type="predicted"/>
<dbReference type="Gene3D" id="3.20.20.70">
    <property type="entry name" value="Aldolase class I"/>
    <property type="match status" value="1"/>
</dbReference>
<evidence type="ECO:0000313" key="3">
    <source>
        <dbReference type="EMBL" id="NYI40426.1"/>
    </source>
</evidence>
<keyword evidence="1" id="KW-0464">Manganese</keyword>
<dbReference type="SUPFAM" id="SSF51569">
    <property type="entry name" value="Aldolase"/>
    <property type="match status" value="1"/>
</dbReference>
<evidence type="ECO:0000259" key="2">
    <source>
        <dbReference type="PROSITE" id="PS50991"/>
    </source>
</evidence>
<feature type="domain" description="Pyruvate carboxyltransferase" evidence="2">
    <location>
        <begin position="10"/>
        <end position="262"/>
    </location>
</feature>
<dbReference type="GO" id="GO:0009098">
    <property type="term" value="P:L-leucine biosynthetic process"/>
    <property type="evidence" value="ECO:0007669"/>
    <property type="project" value="TreeGrafter"/>
</dbReference>
<dbReference type="EMBL" id="JACBZO010000001">
    <property type="protein sequence ID" value="NYI40426.1"/>
    <property type="molecule type" value="Genomic_DNA"/>
</dbReference>
<name>A0A7Z0CGI3_9MICO</name>
<dbReference type="EC" id="4.1.3.39" evidence="3"/>
<dbReference type="Pfam" id="PF00682">
    <property type="entry name" value="HMGL-like"/>
    <property type="match status" value="1"/>
</dbReference>